<dbReference type="OrthoDB" id="176168at2"/>
<gene>
    <name evidence="3" type="ORF">EV664_10711</name>
</gene>
<keyword evidence="1" id="KW-0732">Signal</keyword>
<evidence type="ECO:0000259" key="2">
    <source>
        <dbReference type="Pfam" id="PF06439"/>
    </source>
</evidence>
<dbReference type="AlphaFoldDB" id="A0A4R6FJK2"/>
<dbReference type="Pfam" id="PF06439">
    <property type="entry name" value="3keto-disac_hyd"/>
    <property type="match status" value="1"/>
</dbReference>
<keyword evidence="4" id="KW-1185">Reference proteome</keyword>
<feature type="chain" id="PRO_5020969967" evidence="1">
    <location>
        <begin position="22"/>
        <end position="260"/>
    </location>
</feature>
<reference evidence="3 4" key="1">
    <citation type="submission" date="2019-03" db="EMBL/GenBank/DDBJ databases">
        <title>Genomic Encyclopedia of Type Strains, Phase IV (KMG-IV): sequencing the most valuable type-strain genomes for metagenomic binning, comparative biology and taxonomic classification.</title>
        <authorList>
            <person name="Goeker M."/>
        </authorList>
    </citation>
    <scope>NUCLEOTIDE SEQUENCE [LARGE SCALE GENOMIC DNA]</scope>
    <source>
        <strain evidence="3 4">DSM 25059</strain>
    </source>
</reference>
<accession>A0A4R6FJK2</accession>
<feature type="signal peptide" evidence="1">
    <location>
        <begin position="1"/>
        <end position="21"/>
    </location>
</feature>
<dbReference type="GO" id="GO:0016787">
    <property type="term" value="F:hydrolase activity"/>
    <property type="evidence" value="ECO:0007669"/>
    <property type="project" value="InterPro"/>
</dbReference>
<organism evidence="3 4">
    <name type="scientific">Stakelama pacifica</name>
    <dbReference type="NCBI Taxonomy" id="517720"/>
    <lineage>
        <taxon>Bacteria</taxon>
        <taxon>Pseudomonadati</taxon>
        <taxon>Pseudomonadota</taxon>
        <taxon>Alphaproteobacteria</taxon>
        <taxon>Sphingomonadales</taxon>
        <taxon>Sphingomonadaceae</taxon>
        <taxon>Stakelama</taxon>
    </lineage>
</organism>
<name>A0A4R6FJK2_9SPHN</name>
<dbReference type="InterPro" id="IPR010496">
    <property type="entry name" value="AL/BT2_dom"/>
</dbReference>
<evidence type="ECO:0000313" key="3">
    <source>
        <dbReference type="EMBL" id="TDN81612.1"/>
    </source>
</evidence>
<dbReference type="RefSeq" id="WP_133495748.1">
    <property type="nucleotide sequence ID" value="NZ_BMLU01000007.1"/>
</dbReference>
<comment type="caution">
    <text evidence="3">The sequence shown here is derived from an EMBL/GenBank/DDBJ whole genome shotgun (WGS) entry which is preliminary data.</text>
</comment>
<dbReference type="Proteomes" id="UP000295493">
    <property type="component" value="Unassembled WGS sequence"/>
</dbReference>
<dbReference type="EMBL" id="SNWD01000007">
    <property type="protein sequence ID" value="TDN81612.1"/>
    <property type="molecule type" value="Genomic_DNA"/>
</dbReference>
<proteinExistence type="predicted"/>
<evidence type="ECO:0000313" key="4">
    <source>
        <dbReference type="Proteomes" id="UP000295493"/>
    </source>
</evidence>
<evidence type="ECO:0000256" key="1">
    <source>
        <dbReference type="SAM" id="SignalP"/>
    </source>
</evidence>
<dbReference type="Gene3D" id="2.60.120.560">
    <property type="entry name" value="Exo-inulinase, domain 1"/>
    <property type="match status" value="1"/>
</dbReference>
<sequence length="260" mass="27972">MKLLIGGTIAALMMTPVLAMAQDKPKPEDTEQWSPKVPVVTPGGESFTAPPSDAMKLFDGSSLDQWKAVDGGGPARWTVADGVLTVNKQAGNIETRRAFSDYQLHLEYRIPANISGEGQGRGNSGLFLASTGPGDKGYELQILDSYRNDTYVNGQVGAIYKQYPPLANPARKPGEWQAIDVLWHAPVFAADGSLKTPAYVTAFLNGVLIQDHVALKGETVYIGKPAYTAHGPAPIKLQAHGDPSAPISFRNIWVRDISDD</sequence>
<feature type="domain" description="3-keto-alpha-glucoside-1,2-lyase/3-keto-2-hydroxy-glucal hydratase" evidence="2">
    <location>
        <begin position="54"/>
        <end position="255"/>
    </location>
</feature>
<protein>
    <submittedName>
        <fullName evidence="3">Uncharacterized protein DUF1080</fullName>
    </submittedName>
</protein>